<sequence length="223" mass="24369">MGFGLFGKLPQKRDFIAFGIAGEVLSPLETWLQSAVAASRSELGRGWEEVYLVAPIWRFWIGADVLGVNCAGALMPSVDGIGRFFPLLALYACEPGESLPPPSYSPQEKWFAAIEARLLGVLEEGAAPAVESVLGGLPAPAIDRLVPNARRSMFKGGPLWQAGQDIDTPSFLAAIFEDDYRQVARGRSYWWVPGNDERGPLLHARNGLPDPYFHTRMLKAVAE</sequence>
<dbReference type="Gene3D" id="3.40.1730.10">
    <property type="entry name" value="pa0076 domain"/>
    <property type="match status" value="1"/>
</dbReference>
<keyword evidence="2" id="KW-1185">Reference proteome</keyword>
<dbReference type="PIRSF" id="PIRSF029287">
    <property type="entry name" value="UCP029287"/>
    <property type="match status" value="1"/>
</dbReference>
<dbReference type="NCBIfam" id="TIGR03373">
    <property type="entry name" value="VI_minor_4"/>
    <property type="match status" value="1"/>
</dbReference>
<protein>
    <submittedName>
        <fullName evidence="1">Type VI secretion system-associated protein TagF</fullName>
    </submittedName>
</protein>
<organism evidence="1 2">
    <name type="scientific">Kumtagia ephedrae</name>
    <dbReference type="NCBI Taxonomy" id="2116701"/>
    <lineage>
        <taxon>Bacteria</taxon>
        <taxon>Pseudomonadati</taxon>
        <taxon>Pseudomonadota</taxon>
        <taxon>Alphaproteobacteria</taxon>
        <taxon>Hyphomicrobiales</taxon>
        <taxon>Phyllobacteriaceae</taxon>
        <taxon>Kumtagia</taxon>
    </lineage>
</organism>
<gene>
    <name evidence="1" type="primary">tagF</name>
    <name evidence="1" type="ORF">C7I84_19275</name>
</gene>
<dbReference type="EMBL" id="PXYK01000019">
    <property type="protein sequence ID" value="PSJ57016.1"/>
    <property type="molecule type" value="Genomic_DNA"/>
</dbReference>
<accession>A0A2P7S3G8</accession>
<dbReference type="AlphaFoldDB" id="A0A2P7S3G8"/>
<evidence type="ECO:0000313" key="2">
    <source>
        <dbReference type="Proteomes" id="UP000241229"/>
    </source>
</evidence>
<evidence type="ECO:0000313" key="1">
    <source>
        <dbReference type="EMBL" id="PSJ57016.1"/>
    </source>
</evidence>
<dbReference type="InterPro" id="IPR017748">
    <property type="entry name" value="TagF"/>
</dbReference>
<name>A0A2P7S3G8_9HYPH</name>
<dbReference type="Proteomes" id="UP000241229">
    <property type="component" value="Unassembled WGS sequence"/>
</dbReference>
<dbReference type="InterPro" id="IPR038225">
    <property type="entry name" value="TagF_sf"/>
</dbReference>
<dbReference type="OrthoDB" id="9801841at2"/>
<dbReference type="Pfam" id="PF09867">
    <property type="entry name" value="TagF_N"/>
    <property type="match status" value="1"/>
</dbReference>
<comment type="caution">
    <text evidence="1">The sequence shown here is derived from an EMBL/GenBank/DDBJ whole genome shotgun (WGS) entry which is preliminary data.</text>
</comment>
<reference evidence="1 2" key="1">
    <citation type="submission" date="2018-03" db="EMBL/GenBank/DDBJ databases">
        <title>The draft genome of Mesorhizobium sp. 6GN-30.</title>
        <authorList>
            <person name="Liu L."/>
            <person name="Li L."/>
            <person name="Wang T."/>
            <person name="Zhang X."/>
            <person name="Liang L."/>
        </authorList>
    </citation>
    <scope>NUCLEOTIDE SEQUENCE [LARGE SCALE GENOMIC DNA]</scope>
    <source>
        <strain evidence="1 2">6GN30</strain>
    </source>
</reference>
<dbReference type="RefSeq" id="WP_106773843.1">
    <property type="nucleotide sequence ID" value="NZ_PXYK01000019.1"/>
</dbReference>
<proteinExistence type="predicted"/>